<dbReference type="Proteomes" id="UP000599312">
    <property type="component" value="Unassembled WGS sequence"/>
</dbReference>
<dbReference type="EMBL" id="JADQDO010000006">
    <property type="protein sequence ID" value="MBF9234439.1"/>
    <property type="molecule type" value="Genomic_DNA"/>
</dbReference>
<proteinExistence type="predicted"/>
<organism evidence="2 3">
    <name type="scientific">Microvirga alba</name>
    <dbReference type="NCBI Taxonomy" id="2791025"/>
    <lineage>
        <taxon>Bacteria</taxon>
        <taxon>Pseudomonadati</taxon>
        <taxon>Pseudomonadota</taxon>
        <taxon>Alphaproteobacteria</taxon>
        <taxon>Hyphomicrobiales</taxon>
        <taxon>Methylobacteriaceae</taxon>
        <taxon>Microvirga</taxon>
    </lineage>
</organism>
<dbReference type="Pfam" id="PF20346">
    <property type="entry name" value="DUF6641"/>
    <property type="match status" value="1"/>
</dbReference>
<protein>
    <submittedName>
        <fullName evidence="2">Uncharacterized protein</fullName>
    </submittedName>
</protein>
<accession>A0A931FNX0</accession>
<reference evidence="2" key="1">
    <citation type="submission" date="2020-11" db="EMBL/GenBank/DDBJ databases">
        <authorList>
            <person name="Kim M.K."/>
        </authorList>
    </citation>
    <scope>NUCLEOTIDE SEQUENCE</scope>
    <source>
        <strain evidence="2">BT350</strain>
    </source>
</reference>
<dbReference type="AlphaFoldDB" id="A0A931FNX0"/>
<feature type="region of interest" description="Disordered" evidence="1">
    <location>
        <begin position="1"/>
        <end position="23"/>
    </location>
</feature>
<comment type="caution">
    <text evidence="2">The sequence shown here is derived from an EMBL/GenBank/DDBJ whole genome shotgun (WGS) entry which is preliminary data.</text>
</comment>
<dbReference type="InterPro" id="IPR046581">
    <property type="entry name" value="DUF6641"/>
</dbReference>
<evidence type="ECO:0000313" key="3">
    <source>
        <dbReference type="Proteomes" id="UP000599312"/>
    </source>
</evidence>
<name>A0A931FNX0_9HYPH</name>
<sequence length="154" mass="16984">MSVLKSLKLSDAKPAAQSKTPAERAREKLIGNLALQKDLAKATIEGRVFVPPKRWVSRTNEDGVRVRVETPRRVRKCWFEDGNRTTHFVMQYGGRPLEIAKGKTAIEVGPLANLPTLIDGLIEAVRAGEFDTALSNAAAERGRLLNRNGRPKAN</sequence>
<keyword evidence="3" id="KW-1185">Reference proteome</keyword>
<evidence type="ECO:0000313" key="2">
    <source>
        <dbReference type="EMBL" id="MBF9234439.1"/>
    </source>
</evidence>
<gene>
    <name evidence="2" type="ORF">I2H38_13750</name>
</gene>
<evidence type="ECO:0000256" key="1">
    <source>
        <dbReference type="SAM" id="MobiDB-lite"/>
    </source>
</evidence>